<keyword evidence="1" id="KW-0472">Membrane</keyword>
<evidence type="ECO:0000313" key="2">
    <source>
        <dbReference type="EMBL" id="ALB61998.1"/>
    </source>
</evidence>
<keyword evidence="1" id="KW-1133">Transmembrane helix</keyword>
<feature type="transmembrane region" description="Helical" evidence="1">
    <location>
        <begin position="6"/>
        <end position="25"/>
    </location>
</feature>
<reference evidence="2 3" key="2">
    <citation type="journal article" date="2016" name="Genome Announc.">
        <title>Fully Closed Genome Sequences of Five Type Strains of the Genus Cronobacter and One Cronobacter sakazakii Strain.</title>
        <authorList>
            <person name="Moine D."/>
            <person name="Kassam M."/>
            <person name="Baert L."/>
            <person name="Tang Y."/>
            <person name="Barretto C."/>
            <person name="Ngom Bru C."/>
            <person name="Klijn A."/>
            <person name="Descombes P."/>
        </authorList>
    </citation>
    <scope>NUCLEOTIDE SEQUENCE [LARGE SCALE GENOMIC DNA]</scope>
    <source>
        <strain evidence="2 3">LMG 26250</strain>
    </source>
</reference>
<proteinExistence type="predicted"/>
<evidence type="ECO:0008006" key="4">
    <source>
        <dbReference type="Google" id="ProtNLM"/>
    </source>
</evidence>
<name>A0ABM5VA79_9ENTR</name>
<dbReference type="EMBL" id="CP012264">
    <property type="protein sequence ID" value="ALB61998.1"/>
    <property type="molecule type" value="Genomic_DNA"/>
</dbReference>
<keyword evidence="1" id="KW-0812">Transmembrane</keyword>
<evidence type="ECO:0000313" key="3">
    <source>
        <dbReference type="Proteomes" id="UP000067320"/>
    </source>
</evidence>
<protein>
    <recommendedName>
        <fullName evidence="4">Inner membrane protein</fullName>
    </recommendedName>
</protein>
<sequence>MSKYSGIIAIIAPVLLIGYFIIYMLQGYYVYLKIKKDPVYVKAKIDSYVPGRPDDMGKVDITITYSFIVDKKVYTKEKQSLNINTLDLIKDQVAKEVPIVYYRKDPNYSKIDVYDESLRN</sequence>
<dbReference type="Proteomes" id="UP000067320">
    <property type="component" value="Chromosome"/>
</dbReference>
<reference evidence="3" key="1">
    <citation type="submission" date="2015-09" db="EMBL/GenBank/DDBJ databases">
        <title>Cronobacter genome sequencing and assembly.</title>
        <authorList>
            <person name="Descombes P."/>
            <person name="Baert L."/>
            <person name="Ngom-Bru C."/>
            <person name="Barretto C."/>
        </authorList>
    </citation>
    <scope>NUCLEOTIDE SEQUENCE [LARGE SCALE GENOMIC DNA]</scope>
    <source>
        <strain evidence="3">LMG 26250</strain>
    </source>
</reference>
<accession>A0ABM5VA79</accession>
<gene>
    <name evidence="2" type="ORF">AFK62_05540</name>
</gene>
<evidence type="ECO:0000256" key="1">
    <source>
        <dbReference type="SAM" id="Phobius"/>
    </source>
</evidence>
<keyword evidence="3" id="KW-1185">Reference proteome</keyword>
<organism evidence="2 3">
    <name type="scientific">Cronobacter condimenti 1330</name>
    <dbReference type="NCBI Taxonomy" id="1073999"/>
    <lineage>
        <taxon>Bacteria</taxon>
        <taxon>Pseudomonadati</taxon>
        <taxon>Pseudomonadota</taxon>
        <taxon>Gammaproteobacteria</taxon>
        <taxon>Enterobacterales</taxon>
        <taxon>Enterobacteriaceae</taxon>
        <taxon>Cronobacter</taxon>
    </lineage>
</organism>
<dbReference type="RefSeq" id="WP_032984920.1">
    <property type="nucleotide sequence ID" value="NZ_CAKW01000143.1"/>
</dbReference>